<evidence type="ECO:0000259" key="6">
    <source>
        <dbReference type="SMART" id="SM00483"/>
    </source>
</evidence>
<dbReference type="PANTHER" id="PTHR36928">
    <property type="entry name" value="PHOSPHATASE YCDX-RELATED"/>
    <property type="match status" value="1"/>
</dbReference>
<gene>
    <name evidence="7" type="ORF">EWM57_09880</name>
</gene>
<dbReference type="GO" id="GO:0005829">
    <property type="term" value="C:cytosol"/>
    <property type="evidence" value="ECO:0007669"/>
    <property type="project" value="TreeGrafter"/>
</dbReference>
<dbReference type="Gene3D" id="1.10.150.110">
    <property type="entry name" value="DNA polymerase beta, N-terminal domain-like"/>
    <property type="match status" value="1"/>
</dbReference>
<dbReference type="CDD" id="cd07436">
    <property type="entry name" value="PHP_PolX"/>
    <property type="match status" value="1"/>
</dbReference>
<dbReference type="Gene3D" id="3.30.210.10">
    <property type="entry name" value="DNA polymerase, thumb domain"/>
    <property type="match status" value="1"/>
</dbReference>
<dbReference type="SMART" id="SM00278">
    <property type="entry name" value="HhH1"/>
    <property type="match status" value="2"/>
</dbReference>
<dbReference type="GO" id="GO:0003887">
    <property type="term" value="F:DNA-directed DNA polymerase activity"/>
    <property type="evidence" value="ECO:0007669"/>
    <property type="project" value="InterPro"/>
</dbReference>
<dbReference type="SUPFAM" id="SSF47802">
    <property type="entry name" value="DNA polymerase beta, N-terminal domain-like"/>
    <property type="match status" value="1"/>
</dbReference>
<dbReference type="SMART" id="SM00483">
    <property type="entry name" value="POLXc"/>
    <property type="match status" value="1"/>
</dbReference>
<dbReference type="GO" id="GO:0006281">
    <property type="term" value="P:DNA repair"/>
    <property type="evidence" value="ECO:0007669"/>
    <property type="project" value="InterPro"/>
</dbReference>
<evidence type="ECO:0000313" key="8">
    <source>
        <dbReference type="Proteomes" id="UP000294155"/>
    </source>
</evidence>
<accession>A0A4Q5LBE7</accession>
<dbReference type="PIRSF" id="PIRSF005047">
    <property type="entry name" value="UCP005047_YshC"/>
    <property type="match status" value="1"/>
</dbReference>
<dbReference type="InterPro" id="IPR002054">
    <property type="entry name" value="DNA-dir_DNA_pol_X"/>
</dbReference>
<dbReference type="EMBL" id="SEWE01000017">
    <property type="protein sequence ID" value="RYU79710.1"/>
    <property type="molecule type" value="Genomic_DNA"/>
</dbReference>
<dbReference type="InterPro" id="IPR010994">
    <property type="entry name" value="RuvA_2-like"/>
</dbReference>
<feature type="domain" description="Helix-hairpin-helix DNA-binding motif class 1" evidence="4">
    <location>
        <begin position="90"/>
        <end position="109"/>
    </location>
</feature>
<dbReference type="InterPro" id="IPR016195">
    <property type="entry name" value="Pol/histidinol_Pase-like"/>
</dbReference>
<dbReference type="InterPro" id="IPR047967">
    <property type="entry name" value="PolX_PHP"/>
</dbReference>
<dbReference type="GO" id="GO:0042578">
    <property type="term" value="F:phosphoric ester hydrolase activity"/>
    <property type="evidence" value="ECO:0007669"/>
    <property type="project" value="TreeGrafter"/>
</dbReference>
<dbReference type="SMART" id="SM00481">
    <property type="entry name" value="POLIIIAc"/>
    <property type="match status" value="1"/>
</dbReference>
<dbReference type="InterPro" id="IPR027421">
    <property type="entry name" value="DNA_pol_lamdba_lyase_dom_sf"/>
</dbReference>
<dbReference type="InterPro" id="IPR043519">
    <property type="entry name" value="NT_sf"/>
</dbReference>
<keyword evidence="8" id="KW-1185">Reference proteome</keyword>
<evidence type="ECO:0000256" key="3">
    <source>
        <dbReference type="ARBA" id="ARBA00022705"/>
    </source>
</evidence>
<dbReference type="FunFam" id="3.20.20.140:FF:000047">
    <property type="entry name" value="PHP domain-containing protein"/>
    <property type="match status" value="1"/>
</dbReference>
<comment type="caution">
    <text evidence="7">The sequence shown here is derived from an EMBL/GenBank/DDBJ whole genome shotgun (WGS) entry which is preliminary data.</text>
</comment>
<dbReference type="InterPro" id="IPR003141">
    <property type="entry name" value="Pol/His_phosphatase_N"/>
</dbReference>
<dbReference type="GO" id="GO:0008270">
    <property type="term" value="F:zinc ion binding"/>
    <property type="evidence" value="ECO:0007669"/>
    <property type="project" value="TreeGrafter"/>
</dbReference>
<dbReference type="Gene3D" id="3.20.20.140">
    <property type="entry name" value="Metal-dependent hydrolases"/>
    <property type="match status" value="1"/>
</dbReference>
<evidence type="ECO:0000259" key="5">
    <source>
        <dbReference type="SMART" id="SM00481"/>
    </source>
</evidence>
<evidence type="ECO:0000313" key="7">
    <source>
        <dbReference type="EMBL" id="RYU79710.1"/>
    </source>
</evidence>
<evidence type="ECO:0000259" key="4">
    <source>
        <dbReference type="SMART" id="SM00278"/>
    </source>
</evidence>
<dbReference type="InterPro" id="IPR050243">
    <property type="entry name" value="PHP_phosphatase"/>
</dbReference>
<evidence type="ECO:0000256" key="1">
    <source>
        <dbReference type="ARBA" id="ARBA00001946"/>
    </source>
</evidence>
<dbReference type="InterPro" id="IPR022311">
    <property type="entry name" value="PolX-like"/>
</dbReference>
<dbReference type="SUPFAM" id="SSF47781">
    <property type="entry name" value="RuvA domain 2-like"/>
    <property type="match status" value="1"/>
</dbReference>
<keyword evidence="7" id="KW-0269">Exonuclease</keyword>
<dbReference type="InterPro" id="IPR003583">
    <property type="entry name" value="Hlx-hairpin-Hlx_DNA-bd_motif"/>
</dbReference>
<dbReference type="RefSeq" id="WP_129920981.1">
    <property type="nucleotide sequence ID" value="NZ_SEWE01000017.1"/>
</dbReference>
<dbReference type="InterPro" id="IPR010996">
    <property type="entry name" value="HHH_MUS81"/>
</dbReference>
<protein>
    <submittedName>
        <fullName evidence="7">DNA polymerase/3'-5' exonuclease PolX</fullName>
    </submittedName>
</protein>
<dbReference type="SUPFAM" id="SSF89550">
    <property type="entry name" value="PHP domain-like"/>
    <property type="match status" value="1"/>
</dbReference>
<name>A0A4Q5LBE7_9BACT</name>
<feature type="domain" description="DNA-directed DNA polymerase X" evidence="6">
    <location>
        <begin position="1"/>
        <end position="306"/>
    </location>
</feature>
<dbReference type="Pfam" id="PF14716">
    <property type="entry name" value="HHH_8"/>
    <property type="match status" value="1"/>
</dbReference>
<dbReference type="Pfam" id="PF02811">
    <property type="entry name" value="PHP"/>
    <property type="match status" value="1"/>
</dbReference>
<keyword evidence="2" id="KW-0237">DNA synthesis</keyword>
<feature type="domain" description="Polymerase/histidinol phosphatase N-terminal" evidence="5">
    <location>
        <begin position="330"/>
        <end position="409"/>
    </location>
</feature>
<evidence type="ECO:0000256" key="2">
    <source>
        <dbReference type="ARBA" id="ARBA00022634"/>
    </source>
</evidence>
<proteinExistence type="predicted"/>
<dbReference type="Pfam" id="PF14520">
    <property type="entry name" value="HHH_5"/>
    <property type="match status" value="1"/>
</dbReference>
<dbReference type="PANTHER" id="PTHR36928:SF1">
    <property type="entry name" value="PHOSPHATASE YCDX-RELATED"/>
    <property type="match status" value="1"/>
</dbReference>
<keyword evidence="3" id="KW-0235">DNA replication</keyword>
<feature type="domain" description="Helix-hairpin-helix DNA-binding motif class 1" evidence="4">
    <location>
        <begin position="125"/>
        <end position="144"/>
    </location>
</feature>
<dbReference type="GO" id="GO:0003677">
    <property type="term" value="F:DNA binding"/>
    <property type="evidence" value="ECO:0007669"/>
    <property type="project" value="InterPro"/>
</dbReference>
<comment type="cofactor">
    <cofactor evidence="1">
        <name>Mg(2+)</name>
        <dbReference type="ChEBI" id="CHEBI:18420"/>
    </cofactor>
</comment>
<dbReference type="Gene3D" id="1.10.150.20">
    <property type="entry name" value="5' to 3' exonuclease, C-terminal subdomain"/>
    <property type="match status" value="1"/>
</dbReference>
<keyword evidence="7" id="KW-0540">Nuclease</keyword>
<organism evidence="7 8">
    <name type="scientific">Hymenobacter persicinus</name>
    <dbReference type="NCBI Taxonomy" id="2025506"/>
    <lineage>
        <taxon>Bacteria</taxon>
        <taxon>Pseudomonadati</taxon>
        <taxon>Bacteroidota</taxon>
        <taxon>Cytophagia</taxon>
        <taxon>Cytophagales</taxon>
        <taxon>Hymenobacteraceae</taxon>
        <taxon>Hymenobacter</taxon>
    </lineage>
</organism>
<dbReference type="InterPro" id="IPR004013">
    <property type="entry name" value="PHP_dom"/>
</dbReference>
<dbReference type="SUPFAM" id="SSF81301">
    <property type="entry name" value="Nucleotidyltransferase"/>
    <property type="match status" value="1"/>
</dbReference>
<dbReference type="InterPro" id="IPR037160">
    <property type="entry name" value="DNA_Pol_thumb_sf"/>
</dbReference>
<dbReference type="AlphaFoldDB" id="A0A4Q5LBE7"/>
<sequence length="579" mass="64744">MDNRALIRAFRLTASLMELHDENPFKIRAYEGTAAVLDRLESPVADMDRTGLPDRTGLSKTAAAKVAELLDTGTFPELQKLLDTTPPGVVEMLGIKGIGPKKIRSLWRELGVESISQLREAAENDEVSKLKGFGKKTQDMILAALEFNQESRGKLLYPQAETLAHDLAQHLRTALKTEQVAVAGEVRRRLEVVETVTLVAATAQPWQAHKLLDTMDGLTADAHRSGPFAWRGTATASGVKVEVYLVSKEEFVNQLFLLTATETHLSEPLAGPYGSLRQLVKRERFYQEDAIYSKAGLQYVEPELREGLGEIALAQAQQLPQLIEEKDLRGSLHNHSTYSDGAHTLRQMAEFLRDNGYEYLGICDHSQAAHYANGLSPERVRQQQREIDQLNQELAPFRIFKGIEADILSDGSLDYAPSVLETFDFVVASVHSNLRMDERKATERLLRAIANPYTTMLGHPTGRLLLRREGYPINYKAVIDACAKHKVIIEINSNPWRLDLDWRWVRYALDQGVQLSINPDAHHTDGYADMRYGVMMGRKGGLTKAMTFNALTAAEMAEYFAQRKAGIKPAEEFKATLFG</sequence>
<dbReference type="OrthoDB" id="9808747at2"/>
<dbReference type="Proteomes" id="UP000294155">
    <property type="component" value="Unassembled WGS sequence"/>
</dbReference>
<dbReference type="GO" id="GO:0004527">
    <property type="term" value="F:exonuclease activity"/>
    <property type="evidence" value="ECO:0007669"/>
    <property type="project" value="UniProtKB-KW"/>
</dbReference>
<reference evidence="7 8" key="1">
    <citation type="submission" date="2019-02" db="EMBL/GenBank/DDBJ databases">
        <title>Bacterial novel species isolated from soil.</title>
        <authorList>
            <person name="Jung H.-Y."/>
        </authorList>
    </citation>
    <scope>NUCLEOTIDE SEQUENCE [LARGE SCALE GENOMIC DNA]</scope>
    <source>
        <strain evidence="7 8">1-3-3-3</strain>
    </source>
</reference>
<keyword evidence="7" id="KW-0378">Hydrolase</keyword>